<evidence type="ECO:0000256" key="1">
    <source>
        <dbReference type="ARBA" id="ARBA00006432"/>
    </source>
</evidence>
<comment type="caution">
    <text evidence="4">The sequence shown here is derived from an EMBL/GenBank/DDBJ whole genome shotgun (WGS) entry which is preliminary data.</text>
</comment>
<feature type="domain" description="AMP-binding enzyme C-terminal" evidence="3">
    <location>
        <begin position="413"/>
        <end position="488"/>
    </location>
</feature>
<dbReference type="Pfam" id="PF00501">
    <property type="entry name" value="AMP-binding"/>
    <property type="match status" value="1"/>
</dbReference>
<evidence type="ECO:0000259" key="3">
    <source>
        <dbReference type="Pfam" id="PF13193"/>
    </source>
</evidence>
<dbReference type="InterPro" id="IPR020845">
    <property type="entry name" value="AMP-binding_CS"/>
</dbReference>
<keyword evidence="4" id="KW-0436">Ligase</keyword>
<accession>A0A7W7K9B9</accession>
<gene>
    <name evidence="4" type="ORF">HNO88_001955</name>
</gene>
<dbReference type="InterPro" id="IPR000873">
    <property type="entry name" value="AMP-dep_synth/lig_dom"/>
</dbReference>
<sequence>MANLYALLAGQFPADRQRPFATTDDGSVLRYADVEAQSARYANLLGRLGVSPGDRVAVQAHKSLDMLMLYLGCLRAGAIFLPLNTAYPTAELAYFLSDAGPALLVCDPAQAEALQPVAREAGVARVETMGVGGAGSLPAAAADAHDVFATRDAADDDIAAILYTSGTTGRSKGAMLSHGNLASNCMTLKDVWRFTADDVLLHALPIFHTHGLFVATNVTLAAGAQMIFQESFDVERVIAALPRATVMMGVPTFYIRLLKEPRFTRELVAHMRLFVSGSAPLSADIHRAFREHCGHVILERYGMTETNMNTSNPYEGVRRPGTVGLPLPGIDIRIADRESGRELPQGDVGVIEIRGPNVFKGYWKMPEKTAAEFRDGYFISGDLGFISEDGYVSIVGRDKDLIISGGYNIYPAEVEAALDELAMVRESAVIGVPHPDMGEAVVGVVVPLESGFADDRALTAKLVDRLARFKQPRRIIFVDELPKNTMGKVEKRLLRERYAHEFG</sequence>
<dbReference type="NCBIfam" id="NF005702">
    <property type="entry name" value="PRK07514.1"/>
    <property type="match status" value="1"/>
</dbReference>
<dbReference type="RefSeq" id="WP_184244470.1">
    <property type="nucleotide sequence ID" value="NZ_JACHLR010000007.1"/>
</dbReference>
<dbReference type="EMBL" id="JACHLR010000007">
    <property type="protein sequence ID" value="MBB4858629.1"/>
    <property type="molecule type" value="Genomic_DNA"/>
</dbReference>
<dbReference type="SUPFAM" id="SSF56801">
    <property type="entry name" value="Acetyl-CoA synthetase-like"/>
    <property type="match status" value="1"/>
</dbReference>
<dbReference type="PROSITE" id="PS00455">
    <property type="entry name" value="AMP_BINDING"/>
    <property type="match status" value="1"/>
</dbReference>
<name>A0A7W7K9B9_9SPHN</name>
<comment type="similarity">
    <text evidence="1">Belongs to the ATP-dependent AMP-binding enzyme family.</text>
</comment>
<dbReference type="GO" id="GO:0031956">
    <property type="term" value="F:medium-chain fatty acid-CoA ligase activity"/>
    <property type="evidence" value="ECO:0007669"/>
    <property type="project" value="TreeGrafter"/>
</dbReference>
<dbReference type="PANTHER" id="PTHR43201">
    <property type="entry name" value="ACYL-COA SYNTHETASE"/>
    <property type="match status" value="1"/>
</dbReference>
<dbReference type="PANTHER" id="PTHR43201:SF8">
    <property type="entry name" value="ACYL-COA SYNTHETASE FAMILY MEMBER 3"/>
    <property type="match status" value="1"/>
</dbReference>
<dbReference type="CDD" id="cd05941">
    <property type="entry name" value="MCS"/>
    <property type="match status" value="1"/>
</dbReference>
<evidence type="ECO:0000313" key="4">
    <source>
        <dbReference type="EMBL" id="MBB4858629.1"/>
    </source>
</evidence>
<organism evidence="4 5">
    <name type="scientific">Novosphingobium chloroacetimidivorans</name>
    <dbReference type="NCBI Taxonomy" id="1428314"/>
    <lineage>
        <taxon>Bacteria</taxon>
        <taxon>Pseudomonadati</taxon>
        <taxon>Pseudomonadota</taxon>
        <taxon>Alphaproteobacteria</taxon>
        <taxon>Sphingomonadales</taxon>
        <taxon>Sphingomonadaceae</taxon>
        <taxon>Novosphingobium</taxon>
    </lineage>
</organism>
<dbReference type="Pfam" id="PF13193">
    <property type="entry name" value="AMP-binding_C"/>
    <property type="match status" value="1"/>
</dbReference>
<feature type="domain" description="AMP-dependent synthetase/ligase" evidence="2">
    <location>
        <begin position="21"/>
        <end position="363"/>
    </location>
</feature>
<proteinExistence type="inferred from homology"/>
<dbReference type="InterPro" id="IPR045851">
    <property type="entry name" value="AMP-bd_C_sf"/>
</dbReference>
<dbReference type="InterPro" id="IPR025110">
    <property type="entry name" value="AMP-bd_C"/>
</dbReference>
<dbReference type="EC" id="6.2.1.-" evidence="4"/>
<evidence type="ECO:0000259" key="2">
    <source>
        <dbReference type="Pfam" id="PF00501"/>
    </source>
</evidence>
<dbReference type="Gene3D" id="3.30.300.30">
    <property type="match status" value="1"/>
</dbReference>
<dbReference type="InterPro" id="IPR042099">
    <property type="entry name" value="ANL_N_sf"/>
</dbReference>
<protein>
    <submittedName>
        <fullName evidence="4">Malonyl-CoA/methylmalonyl-CoA synthetase</fullName>
        <ecNumber evidence="4">6.2.1.-</ecNumber>
    </submittedName>
</protein>
<dbReference type="AlphaFoldDB" id="A0A7W7K9B9"/>
<keyword evidence="5" id="KW-1185">Reference proteome</keyword>
<evidence type="ECO:0000313" key="5">
    <source>
        <dbReference type="Proteomes" id="UP000555448"/>
    </source>
</evidence>
<dbReference type="GO" id="GO:0006631">
    <property type="term" value="P:fatty acid metabolic process"/>
    <property type="evidence" value="ECO:0007669"/>
    <property type="project" value="TreeGrafter"/>
</dbReference>
<reference evidence="4 5" key="1">
    <citation type="submission" date="2020-08" db="EMBL/GenBank/DDBJ databases">
        <title>Functional genomics of gut bacteria from endangered species of beetles.</title>
        <authorList>
            <person name="Carlos-Shanley C."/>
        </authorList>
    </citation>
    <scope>NUCLEOTIDE SEQUENCE [LARGE SCALE GENOMIC DNA]</scope>
    <source>
        <strain evidence="4 5">S00245</strain>
    </source>
</reference>
<dbReference type="Proteomes" id="UP000555448">
    <property type="component" value="Unassembled WGS sequence"/>
</dbReference>
<dbReference type="Gene3D" id="3.40.50.12780">
    <property type="entry name" value="N-terminal domain of ligase-like"/>
    <property type="match status" value="1"/>
</dbReference>